<dbReference type="EMBL" id="JABBWK010000048">
    <property type="protein sequence ID" value="KAG1897203.1"/>
    <property type="molecule type" value="Genomic_DNA"/>
</dbReference>
<dbReference type="GeneID" id="64666471"/>
<reference evidence="1" key="1">
    <citation type="journal article" date="2020" name="New Phytol.">
        <title>Comparative genomics reveals dynamic genome evolution in host specialist ectomycorrhizal fungi.</title>
        <authorList>
            <person name="Lofgren L.A."/>
            <person name="Nguyen N.H."/>
            <person name="Vilgalys R."/>
            <person name="Ruytinx J."/>
            <person name="Liao H.L."/>
            <person name="Branco S."/>
            <person name="Kuo A."/>
            <person name="LaButti K."/>
            <person name="Lipzen A."/>
            <person name="Andreopoulos W."/>
            <person name="Pangilinan J."/>
            <person name="Riley R."/>
            <person name="Hundley H."/>
            <person name="Na H."/>
            <person name="Barry K."/>
            <person name="Grigoriev I.V."/>
            <person name="Stajich J.E."/>
            <person name="Kennedy P.G."/>
        </authorList>
    </citation>
    <scope>NUCLEOTIDE SEQUENCE</scope>
    <source>
        <strain evidence="1">FC203</strain>
    </source>
</reference>
<accession>A0AAD4DZX9</accession>
<evidence type="ECO:0000313" key="2">
    <source>
        <dbReference type="Proteomes" id="UP001195769"/>
    </source>
</evidence>
<dbReference type="Proteomes" id="UP001195769">
    <property type="component" value="Unassembled WGS sequence"/>
</dbReference>
<name>A0AAD4DZX9_9AGAM</name>
<comment type="caution">
    <text evidence="1">The sequence shown here is derived from an EMBL/GenBank/DDBJ whole genome shotgun (WGS) entry which is preliminary data.</text>
</comment>
<proteinExistence type="predicted"/>
<keyword evidence="2" id="KW-1185">Reference proteome</keyword>
<organism evidence="1 2">
    <name type="scientific">Suillus fuscotomentosus</name>
    <dbReference type="NCBI Taxonomy" id="1912939"/>
    <lineage>
        <taxon>Eukaryota</taxon>
        <taxon>Fungi</taxon>
        <taxon>Dikarya</taxon>
        <taxon>Basidiomycota</taxon>
        <taxon>Agaricomycotina</taxon>
        <taxon>Agaricomycetes</taxon>
        <taxon>Agaricomycetidae</taxon>
        <taxon>Boletales</taxon>
        <taxon>Suillineae</taxon>
        <taxon>Suillaceae</taxon>
        <taxon>Suillus</taxon>
    </lineage>
</organism>
<gene>
    <name evidence="1" type="ORF">F5891DRAFT_539354</name>
</gene>
<dbReference type="AlphaFoldDB" id="A0AAD4DZX9"/>
<evidence type="ECO:0000313" key="1">
    <source>
        <dbReference type="EMBL" id="KAG1897203.1"/>
    </source>
</evidence>
<sequence length="126" mass="14438">MGCVNTDIRGILCRYMLPHVVCIAMDIPSPCILCRRCFIASILLSNQGRQLTTQDAHMTLIRVHNCHSDDDWLAGQHVGLRIFFCNKDKVFESHDFFLGATFLLVPILTQVPSRCTKRWDWTRVSS</sequence>
<protein>
    <submittedName>
        <fullName evidence="1">Uncharacterized protein</fullName>
    </submittedName>
</protein>
<dbReference type="RefSeq" id="XP_041222779.1">
    <property type="nucleotide sequence ID" value="XM_041372173.1"/>
</dbReference>